<protein>
    <recommendedName>
        <fullName evidence="6">Capsid protein</fullName>
    </recommendedName>
</protein>
<evidence type="ECO:0000256" key="3">
    <source>
        <dbReference type="ARBA" id="ARBA00022431"/>
    </source>
</evidence>
<comment type="similarity">
    <text evidence="2 6">Belongs to the anelloviridae capsid protein family.</text>
</comment>
<comment type="subcellular location">
    <subcellularLocation>
        <location evidence="1 6">Virion</location>
    </subcellularLocation>
</comment>
<sequence length="658" mass="77505">MPYWYRNWRSPWWKRRRKTFWRRRTRGYFRKRRYRRRRVRRKLKTINLKQWQPSTIHRVTVKGLYCLLIAHHKRINKNWGQYQGTVVPEGLPGGGGYSILRFNLESLFSEHELVRNVWTKSNKHLPLFRYTGCEIKVYRPENTDLVIRFQTCYPMSASQFLYLGCQPGIMMMSKHSHIIPSLKTKPYGKHYKKFRLPPPQQMQNKWYFQSQEAKTGLLLIQSAACSLNQYYISQYAESDTITLYSLNTKIITNLNFKNFPPTTGYQPNPNMYFWALPNGDEKYKNLIYLANTIEYQEGKTIDSMSPGTWNQKKDTYVQSRANWGNLFCQKYMHKQVKMYFTKQHFSLALKNISNGDEQISGEQGFTELTQELFFMLRYNPRNDSGKNAQIYLKSNWKENENLQPPEDENLKATGFPNWLGCWGFVDYEIKLGKLTQIPTHYIVIMISEFFTPKLQYYLLIDKYFTEGDSEYLQGRTGWENLNWYPMITHQDDSLNTLALTGPGTPKLGPIKSAECKIEYKFHLKVGGCAAPMEKVADPSNQPTFPVPDKLIDSNSLQNPTTPIESFLWQFDERRNQITAKAAERIKKDFGLTDSLFTDSTTTGTEVPVHKTFPEKDLSSEEEEAQEQTLFEQLQQHRLHQQQLRQRIKLLLNKLQNST</sequence>
<dbReference type="EMBL" id="PP857185">
    <property type="protein sequence ID" value="XBU06732.1"/>
    <property type="molecule type" value="Genomic_DNA"/>
</dbReference>
<keyword evidence="4 6" id="KW-0167">Capsid protein</keyword>
<evidence type="ECO:0000256" key="2">
    <source>
        <dbReference type="ARBA" id="ARBA00006131"/>
    </source>
</evidence>
<evidence type="ECO:0000256" key="1">
    <source>
        <dbReference type="ARBA" id="ARBA00004328"/>
    </source>
</evidence>
<evidence type="ECO:0000256" key="6">
    <source>
        <dbReference type="RuleBase" id="RU361230"/>
    </source>
</evidence>
<dbReference type="Pfam" id="PF02956">
    <property type="entry name" value="TT_ORF1"/>
    <property type="match status" value="1"/>
</dbReference>
<organism evidence="7">
    <name type="scientific">Betatorquevirus homini20</name>
    <dbReference type="NCBI Taxonomy" id="3052007"/>
    <lineage>
        <taxon>Viruses</taxon>
        <taxon>Monodnaviria</taxon>
        <taxon>Shotokuvirae</taxon>
        <taxon>Commensaviricota</taxon>
        <taxon>Cardeaviricetes</taxon>
        <taxon>Sanitavirales</taxon>
        <taxon>Anelloviridae</taxon>
        <taxon>Betatorquevirus</taxon>
    </lineage>
</organism>
<accession>A0AAU7SSV2</accession>
<keyword evidence="3 6" id="KW-1140">T=1 icosahedral capsid protein</keyword>
<evidence type="ECO:0000256" key="5">
    <source>
        <dbReference type="ARBA" id="ARBA00022844"/>
    </source>
</evidence>
<dbReference type="InterPro" id="IPR004219">
    <property type="entry name" value="TTvirus_Unk"/>
</dbReference>
<name>A0AAU7SSV2_9VIRU</name>
<evidence type="ECO:0000313" key="7">
    <source>
        <dbReference type="EMBL" id="XBU06732.1"/>
    </source>
</evidence>
<comment type="function">
    <text evidence="6">Self-assembles to form an icosahedral capsid.</text>
</comment>
<keyword evidence="5 6" id="KW-0946">Virion</keyword>
<proteinExistence type="inferred from homology"/>
<evidence type="ECO:0000256" key="4">
    <source>
        <dbReference type="ARBA" id="ARBA00022561"/>
    </source>
</evidence>
<reference evidence="7" key="1">
    <citation type="submission" date="2024-05" db="EMBL/GenBank/DDBJ databases">
        <authorList>
            <person name="Laubscher F."/>
            <person name="Chudzinski V."/>
            <person name="Cordey S."/>
            <person name="Hosszu-Fellous K."/>
            <person name="Kaiser L."/>
        </authorList>
    </citation>
    <scope>NUCLEOTIDE SEQUENCE</scope>
    <source>
        <strain evidence="7">1047D3-8</strain>
    </source>
</reference>
<dbReference type="GO" id="GO:0039615">
    <property type="term" value="C:T=1 icosahedral viral capsid"/>
    <property type="evidence" value="ECO:0007669"/>
    <property type="project" value="UniProtKB-UniRule"/>
</dbReference>